<evidence type="ECO:0000256" key="1">
    <source>
        <dbReference type="SAM" id="MobiDB-lite"/>
    </source>
</evidence>
<dbReference type="Proteomes" id="UP000314294">
    <property type="component" value="Unassembled WGS sequence"/>
</dbReference>
<organism evidence="2 3">
    <name type="scientific">Liparis tanakae</name>
    <name type="common">Tanaka's snailfish</name>
    <dbReference type="NCBI Taxonomy" id="230148"/>
    <lineage>
        <taxon>Eukaryota</taxon>
        <taxon>Metazoa</taxon>
        <taxon>Chordata</taxon>
        <taxon>Craniata</taxon>
        <taxon>Vertebrata</taxon>
        <taxon>Euteleostomi</taxon>
        <taxon>Actinopterygii</taxon>
        <taxon>Neopterygii</taxon>
        <taxon>Teleostei</taxon>
        <taxon>Neoteleostei</taxon>
        <taxon>Acanthomorphata</taxon>
        <taxon>Eupercaria</taxon>
        <taxon>Perciformes</taxon>
        <taxon>Cottioidei</taxon>
        <taxon>Cottales</taxon>
        <taxon>Liparidae</taxon>
        <taxon>Liparis</taxon>
    </lineage>
</organism>
<keyword evidence="3" id="KW-1185">Reference proteome</keyword>
<dbReference type="AlphaFoldDB" id="A0A4Z2FDF2"/>
<dbReference type="EMBL" id="SRLO01001317">
    <property type="protein sequence ID" value="TNN39011.1"/>
    <property type="molecule type" value="Genomic_DNA"/>
</dbReference>
<name>A0A4Z2FDF2_9TELE</name>
<accession>A0A4Z2FDF2</accession>
<gene>
    <name evidence="2" type="ORF">EYF80_050818</name>
</gene>
<reference evidence="2 3" key="1">
    <citation type="submission" date="2019-03" db="EMBL/GenBank/DDBJ databases">
        <title>First draft genome of Liparis tanakae, snailfish: a comprehensive survey of snailfish specific genes.</title>
        <authorList>
            <person name="Kim W."/>
            <person name="Song I."/>
            <person name="Jeong J.-H."/>
            <person name="Kim D."/>
            <person name="Kim S."/>
            <person name="Ryu S."/>
            <person name="Song J.Y."/>
            <person name="Lee S.K."/>
        </authorList>
    </citation>
    <scope>NUCLEOTIDE SEQUENCE [LARGE SCALE GENOMIC DNA]</scope>
    <source>
        <tissue evidence="2">Muscle</tissue>
    </source>
</reference>
<feature type="region of interest" description="Disordered" evidence="1">
    <location>
        <begin position="1"/>
        <end position="21"/>
    </location>
</feature>
<sequence length="60" mass="6884">MAGHRVSLGPRRQYDMRPLPSPVQRIGNVSQCFQRSRGRSDHNYTMSRAGRVILFHGTLM</sequence>
<proteinExistence type="predicted"/>
<evidence type="ECO:0000313" key="3">
    <source>
        <dbReference type="Proteomes" id="UP000314294"/>
    </source>
</evidence>
<evidence type="ECO:0000313" key="2">
    <source>
        <dbReference type="EMBL" id="TNN39011.1"/>
    </source>
</evidence>
<protein>
    <submittedName>
        <fullName evidence="2">Uncharacterized protein</fullName>
    </submittedName>
</protein>
<comment type="caution">
    <text evidence="2">The sequence shown here is derived from an EMBL/GenBank/DDBJ whole genome shotgun (WGS) entry which is preliminary data.</text>
</comment>